<comment type="caution">
    <text evidence="8">The sequence shown here is derived from an EMBL/GenBank/DDBJ whole genome shotgun (WGS) entry which is preliminary data.</text>
</comment>
<organism evidence="8 9">
    <name type="scientific">Campylobacter anatolicus</name>
    <dbReference type="NCBI Taxonomy" id="2829105"/>
    <lineage>
        <taxon>Bacteria</taxon>
        <taxon>Pseudomonadati</taxon>
        <taxon>Campylobacterota</taxon>
        <taxon>Epsilonproteobacteria</taxon>
        <taxon>Campylobacterales</taxon>
        <taxon>Campylobacteraceae</taxon>
        <taxon>Campylobacter</taxon>
    </lineage>
</organism>
<comment type="similarity">
    <text evidence="1 7">Belongs to the methyltransferase superfamily. RsmH family.</text>
</comment>
<evidence type="ECO:0000256" key="6">
    <source>
        <dbReference type="ARBA" id="ARBA00022691"/>
    </source>
</evidence>
<dbReference type="GO" id="GO:0032259">
    <property type="term" value="P:methylation"/>
    <property type="evidence" value="ECO:0007669"/>
    <property type="project" value="UniProtKB-KW"/>
</dbReference>
<evidence type="ECO:0000256" key="7">
    <source>
        <dbReference type="HAMAP-Rule" id="MF_01007"/>
    </source>
</evidence>
<evidence type="ECO:0000256" key="4">
    <source>
        <dbReference type="ARBA" id="ARBA00022603"/>
    </source>
</evidence>
<feature type="binding site" evidence="7">
    <location>
        <position position="99"/>
    </location>
    <ligand>
        <name>S-adenosyl-L-methionine</name>
        <dbReference type="ChEBI" id="CHEBI:59789"/>
    </ligand>
</feature>
<dbReference type="Proteomes" id="UP000682951">
    <property type="component" value="Unassembled WGS sequence"/>
</dbReference>
<protein>
    <recommendedName>
        <fullName evidence="7">Ribosomal RNA small subunit methyltransferase H</fullName>
        <ecNumber evidence="7">2.1.1.199</ecNumber>
    </recommendedName>
    <alternativeName>
        <fullName evidence="7">16S rRNA m(4)C1402 methyltransferase</fullName>
    </alternativeName>
    <alternativeName>
        <fullName evidence="7">rRNA (cytosine-N(4)-)-methyltransferase RsmH</fullName>
    </alternativeName>
</protein>
<proteinExistence type="inferred from homology"/>
<dbReference type="PANTHER" id="PTHR11265">
    <property type="entry name" value="S-ADENOSYL-METHYLTRANSFERASE MRAW"/>
    <property type="match status" value="1"/>
</dbReference>
<gene>
    <name evidence="7 8" type="primary">rsmH</name>
    <name evidence="8" type="ORF">KDD93_06035</name>
</gene>
<reference evidence="8 9" key="1">
    <citation type="submission" date="2021-04" db="EMBL/GenBank/DDBJ databases">
        <title>Molecular and phenotypic characterization and identification of bacterial isolates recovered from the Anatolian ground squirrels (Spermophilus xanthoprymnus) and which have the potential to form a new species in the Campylobacter genus.</title>
        <authorList>
            <person name="Aydin F."/>
            <person name="Abay S."/>
            <person name="Kayman T."/>
            <person name="Karakaya E."/>
            <person name="Mustak H.K."/>
            <person name="Mustak I.B."/>
            <person name="Bilgin N."/>
            <person name="Duzler A."/>
            <person name="Sahin O."/>
            <person name="Guran O."/>
            <person name="Saticioglu I.B."/>
        </authorList>
    </citation>
    <scope>NUCLEOTIDE SEQUENCE [LARGE SCALE GENOMIC DNA]</scope>
    <source>
        <strain evidence="9">faydin-G24</strain>
    </source>
</reference>
<keyword evidence="2 7" id="KW-0963">Cytoplasm</keyword>
<name>A0ABS5HJA7_9BACT</name>
<keyword evidence="6 7" id="KW-0949">S-adenosyl-L-methionine</keyword>
<dbReference type="NCBIfam" id="TIGR00006">
    <property type="entry name" value="16S rRNA (cytosine(1402)-N(4))-methyltransferase RsmH"/>
    <property type="match status" value="1"/>
</dbReference>
<dbReference type="InterPro" id="IPR002903">
    <property type="entry name" value="RsmH"/>
</dbReference>
<keyword evidence="4 7" id="KW-0489">Methyltransferase</keyword>
<dbReference type="SUPFAM" id="SSF53335">
    <property type="entry name" value="S-adenosyl-L-methionine-dependent methyltransferases"/>
    <property type="match status" value="1"/>
</dbReference>
<dbReference type="HAMAP" id="MF_01007">
    <property type="entry name" value="16SrRNA_methyltr_H"/>
    <property type="match status" value="1"/>
</dbReference>
<dbReference type="RefSeq" id="WP_212142100.1">
    <property type="nucleotide sequence ID" value="NZ_JAGSSW010000005.1"/>
</dbReference>
<keyword evidence="5 7" id="KW-0808">Transferase</keyword>
<evidence type="ECO:0000256" key="3">
    <source>
        <dbReference type="ARBA" id="ARBA00022552"/>
    </source>
</evidence>
<sequence length="306" mass="34351">MQSPHISVLLDEVTDIFADIKGTFIDCTLGYAGHSNAILTKNKNINLIACDRDDEAIEFSSKRLSKFKDRVKIYKSNFSQLMENLSQDELKDVRGILADIGVSSLQIDKNERGFSINSDTLDMRMDVCARISAYDVVNGYSQEKLSEIFYKFAELHNAQTIAAKIVSARAKQPIKSAKELTQIIGKNRLNGRSVSLAILAFQAIRIEVNDELGELERLLSSIKNANFKDCKVAVISFHSLEDRIVKNTFKEWAKNCICPSDVMRCMCGNNHAIGQILTKKAIVPNMNEIAYNSRASCAKMRLFHID</sequence>
<evidence type="ECO:0000256" key="1">
    <source>
        <dbReference type="ARBA" id="ARBA00010396"/>
    </source>
</evidence>
<dbReference type="EC" id="2.1.1.199" evidence="7"/>
<evidence type="ECO:0000256" key="5">
    <source>
        <dbReference type="ARBA" id="ARBA00022679"/>
    </source>
</evidence>
<comment type="catalytic activity">
    <reaction evidence="7">
        <text>cytidine(1402) in 16S rRNA + S-adenosyl-L-methionine = N(4)-methylcytidine(1402) in 16S rRNA + S-adenosyl-L-homocysteine + H(+)</text>
        <dbReference type="Rhea" id="RHEA:42928"/>
        <dbReference type="Rhea" id="RHEA-COMP:10286"/>
        <dbReference type="Rhea" id="RHEA-COMP:10287"/>
        <dbReference type="ChEBI" id="CHEBI:15378"/>
        <dbReference type="ChEBI" id="CHEBI:57856"/>
        <dbReference type="ChEBI" id="CHEBI:59789"/>
        <dbReference type="ChEBI" id="CHEBI:74506"/>
        <dbReference type="ChEBI" id="CHEBI:82748"/>
        <dbReference type="EC" id="2.1.1.199"/>
    </reaction>
</comment>
<dbReference type="PIRSF" id="PIRSF004486">
    <property type="entry name" value="MraW"/>
    <property type="match status" value="1"/>
</dbReference>
<accession>A0ABS5HJA7</accession>
<comment type="function">
    <text evidence="7">Specifically methylates the N4 position of cytidine in position 1402 (C1402) of 16S rRNA.</text>
</comment>
<feature type="binding site" evidence="7">
    <location>
        <position position="106"/>
    </location>
    <ligand>
        <name>S-adenosyl-L-methionine</name>
        <dbReference type="ChEBI" id="CHEBI:59789"/>
    </ligand>
</feature>
<dbReference type="PANTHER" id="PTHR11265:SF0">
    <property type="entry name" value="12S RRNA N4-METHYLCYTIDINE METHYLTRANSFERASE"/>
    <property type="match status" value="1"/>
</dbReference>
<dbReference type="SUPFAM" id="SSF81799">
    <property type="entry name" value="Putative methyltransferase TM0872, insert domain"/>
    <property type="match status" value="1"/>
</dbReference>
<evidence type="ECO:0000313" key="9">
    <source>
        <dbReference type="Proteomes" id="UP000682951"/>
    </source>
</evidence>
<keyword evidence="3 7" id="KW-0698">rRNA processing</keyword>
<dbReference type="Gene3D" id="1.10.150.170">
    <property type="entry name" value="Putative methyltransferase TM0872, insert domain"/>
    <property type="match status" value="1"/>
</dbReference>
<feature type="binding site" evidence="7">
    <location>
        <position position="78"/>
    </location>
    <ligand>
        <name>S-adenosyl-L-methionine</name>
        <dbReference type="ChEBI" id="CHEBI:59789"/>
    </ligand>
</feature>
<evidence type="ECO:0000313" key="8">
    <source>
        <dbReference type="EMBL" id="MBR8464131.1"/>
    </source>
</evidence>
<dbReference type="Pfam" id="PF01795">
    <property type="entry name" value="Methyltransf_5"/>
    <property type="match status" value="1"/>
</dbReference>
<dbReference type="Gene3D" id="3.40.50.150">
    <property type="entry name" value="Vaccinia Virus protein VP39"/>
    <property type="match status" value="1"/>
</dbReference>
<feature type="binding site" evidence="7">
    <location>
        <position position="51"/>
    </location>
    <ligand>
        <name>S-adenosyl-L-methionine</name>
        <dbReference type="ChEBI" id="CHEBI:59789"/>
    </ligand>
</feature>
<dbReference type="InterPro" id="IPR023397">
    <property type="entry name" value="SAM-dep_MeTrfase_MraW_recog"/>
</dbReference>
<dbReference type="GO" id="GO:0008168">
    <property type="term" value="F:methyltransferase activity"/>
    <property type="evidence" value="ECO:0007669"/>
    <property type="project" value="UniProtKB-KW"/>
</dbReference>
<dbReference type="InterPro" id="IPR029063">
    <property type="entry name" value="SAM-dependent_MTases_sf"/>
</dbReference>
<comment type="subcellular location">
    <subcellularLocation>
        <location evidence="7">Cytoplasm</location>
    </subcellularLocation>
</comment>
<evidence type="ECO:0000256" key="2">
    <source>
        <dbReference type="ARBA" id="ARBA00022490"/>
    </source>
</evidence>
<feature type="binding site" evidence="7">
    <location>
        <begin position="32"/>
        <end position="34"/>
    </location>
    <ligand>
        <name>S-adenosyl-L-methionine</name>
        <dbReference type="ChEBI" id="CHEBI:59789"/>
    </ligand>
</feature>
<dbReference type="EMBL" id="JAGSSW010000005">
    <property type="protein sequence ID" value="MBR8464131.1"/>
    <property type="molecule type" value="Genomic_DNA"/>
</dbReference>
<keyword evidence="9" id="KW-1185">Reference proteome</keyword>